<dbReference type="AlphaFoldDB" id="A7KPA2"/>
<reference evidence="1" key="1">
    <citation type="journal article" date="2007" name="Eukaryot. Cell">
        <title>Genomic and population analyses of the mating type loci in Coccidioides species reveal evidence for sexual reproduction and gene acquisition.</title>
        <authorList>
            <person name="Mandel M.A."/>
            <person name="Barker B.M."/>
            <person name="Kroken S."/>
            <person name="Rounsley S.D."/>
            <person name="Orbach M.J."/>
        </authorList>
    </citation>
    <scope>NUCLEOTIDE SEQUENCE</scope>
    <source>
        <strain evidence="1">RMSCC3703</strain>
    </source>
</reference>
<name>A7KPA2_COCIT</name>
<evidence type="ECO:0000313" key="1">
    <source>
        <dbReference type="EMBL" id="ABS19617.1"/>
    </source>
</evidence>
<dbReference type="VEuPathDB" id="FungiDB:CIHG_02237"/>
<accession>A7KPA2</accession>
<gene>
    <name evidence="1" type="primary">MAT1-1-4</name>
</gene>
<sequence length="294" mass="33344">MSELAEVHCAWTESDRGQVGGDGIAIRKCSTEFLSALYKAYQKLATGSLEASVADRLNKSIAQELYRLHLYPTLYPTPEIQSRFRRLLVGGLENYLDEKQKASDDTRLDQNNIIARETDRILDSVNYPSYKPELLPWEQFLLRGSPGSGATFLTSPPNVVLRLMPMGGVALHMNWLQTRYVLGQKCREFTVPNDNILRCAAASAQGPYTRTESLPSTGLRHRQQWTLLTPNPFFERYVTERRDPNVTEKLESLSEVIELLEGDVPVAYNHDPATAPAMIYRSWKENMQIDSAQF</sequence>
<proteinExistence type="predicted"/>
<dbReference type="EMBL" id="AH015916">
    <property type="protein sequence ID" value="ABS19617.1"/>
    <property type="molecule type" value="Genomic_DNA"/>
</dbReference>
<organism evidence="1">
    <name type="scientific">Coccidioides immitis</name>
    <name type="common">Valley fever fungus</name>
    <dbReference type="NCBI Taxonomy" id="5501"/>
    <lineage>
        <taxon>Eukaryota</taxon>
        <taxon>Fungi</taxon>
        <taxon>Dikarya</taxon>
        <taxon>Ascomycota</taxon>
        <taxon>Pezizomycotina</taxon>
        <taxon>Eurotiomycetes</taxon>
        <taxon>Eurotiomycetidae</taxon>
        <taxon>Onygenales</taxon>
        <taxon>Onygenaceae</taxon>
        <taxon>Coccidioides</taxon>
    </lineage>
</organism>
<protein>
    <submittedName>
        <fullName evidence="1">Uncharacterized protein</fullName>
    </submittedName>
</protein>